<feature type="active site" description="Nucleophile" evidence="6">
    <location>
        <position position="64"/>
    </location>
</feature>
<dbReference type="PANTHER" id="PTHR32176">
    <property type="entry name" value="XYLOSE ISOMERASE"/>
    <property type="match status" value="1"/>
</dbReference>
<keyword evidence="5 6" id="KW-0443">Lipid metabolism</keyword>
<sequence length="367" mass="40616">MEGPKSPLQPPTYGNLITILSIDGGGIRGIIPGTILSFLECELQKVDGEDARIADYFNVIAGTSTVGLVTAMLTAPNEKNCPLFAAKDIKDFYLENCPKIFPQVSYPFPHVKKIMKALSGPKYDRQYLHSIIKEKLGNMRLNQTLTNVAIPTFDIKRLQPIIFSTHEVKNKPSLDALLSDIFIATSAAPTYLPAHYFETKDRAGKTLVAIGEVTKQIMRGNPDFFPIKKIDYGRLLVISLETGSAKVKEKYEADKAAKWGILDWLTSGGSTPLVDVFTRASADMVDFHLSGVFQALHSEKSYLQIQDDALNGTVSSVDISTERNLEDLVKVSEELLKKPVSRVNLETVICESSDQETNEEALKRFAK</sequence>
<feature type="short sequence motif" description="GXGXXG" evidence="6">
    <location>
        <begin position="24"/>
        <end position="29"/>
    </location>
</feature>
<keyword evidence="3" id="KW-0611">Plant defense</keyword>
<evidence type="ECO:0000313" key="10">
    <source>
        <dbReference type="Proteomes" id="UP000325577"/>
    </source>
</evidence>
<proteinExistence type="inferred from homology"/>
<evidence type="ECO:0000256" key="5">
    <source>
        <dbReference type="ARBA" id="ARBA00023098"/>
    </source>
</evidence>
<dbReference type="EC" id="3.1.1.-" evidence="7"/>
<evidence type="ECO:0000259" key="8">
    <source>
        <dbReference type="PROSITE" id="PS51635"/>
    </source>
</evidence>
<dbReference type="GO" id="GO:0016042">
    <property type="term" value="P:lipid catabolic process"/>
    <property type="evidence" value="ECO:0007669"/>
    <property type="project" value="UniProtKB-UniRule"/>
</dbReference>
<reference evidence="9 10" key="1">
    <citation type="submission" date="2019-09" db="EMBL/GenBank/DDBJ databases">
        <title>A chromosome-level genome assembly of the Chinese tupelo Nyssa sinensis.</title>
        <authorList>
            <person name="Yang X."/>
            <person name="Kang M."/>
            <person name="Yang Y."/>
            <person name="Xiong H."/>
            <person name="Wang M."/>
            <person name="Zhang Z."/>
            <person name="Wang Z."/>
            <person name="Wu H."/>
            <person name="Ma T."/>
            <person name="Liu J."/>
            <person name="Xi Z."/>
        </authorList>
    </citation>
    <scope>NUCLEOTIDE SEQUENCE [LARGE SCALE GENOMIC DNA]</scope>
    <source>
        <strain evidence="9">J267</strain>
        <tissue evidence="9">Leaf</tissue>
    </source>
</reference>
<protein>
    <recommendedName>
        <fullName evidence="7">Patatin</fullName>
        <ecNumber evidence="7">3.1.1.-</ecNumber>
    </recommendedName>
</protein>
<comment type="caution">
    <text evidence="6">Lacks conserved residue(s) required for the propagation of feature annotation.</text>
</comment>
<accession>A0A5J5B619</accession>
<evidence type="ECO:0000256" key="7">
    <source>
        <dbReference type="RuleBase" id="RU361262"/>
    </source>
</evidence>
<evidence type="ECO:0000256" key="2">
    <source>
        <dbReference type="ARBA" id="ARBA00022801"/>
    </source>
</evidence>
<evidence type="ECO:0000256" key="1">
    <source>
        <dbReference type="ARBA" id="ARBA00010240"/>
    </source>
</evidence>
<dbReference type="FunFam" id="3.40.1090.10:FF:000005">
    <property type="entry name" value="Patatin"/>
    <property type="match status" value="1"/>
</dbReference>
<dbReference type="SUPFAM" id="SSF52151">
    <property type="entry name" value="FabD/lysophospholipase-like"/>
    <property type="match status" value="1"/>
</dbReference>
<evidence type="ECO:0000256" key="4">
    <source>
        <dbReference type="ARBA" id="ARBA00022963"/>
    </source>
</evidence>
<dbReference type="PANTHER" id="PTHR32176:SF109">
    <property type="entry name" value="PATATIN-LIKE PROTEIN 2"/>
    <property type="match status" value="1"/>
</dbReference>
<comment type="similarity">
    <text evidence="1 7">Belongs to the patatin family.</text>
</comment>
<dbReference type="EMBL" id="CM018038">
    <property type="protein sequence ID" value="KAA8537726.1"/>
    <property type="molecule type" value="Genomic_DNA"/>
</dbReference>
<feature type="domain" description="PNPLA" evidence="8">
    <location>
        <begin position="20"/>
        <end position="246"/>
    </location>
</feature>
<dbReference type="AlphaFoldDB" id="A0A5J5B619"/>
<organism evidence="9 10">
    <name type="scientific">Nyssa sinensis</name>
    <dbReference type="NCBI Taxonomy" id="561372"/>
    <lineage>
        <taxon>Eukaryota</taxon>
        <taxon>Viridiplantae</taxon>
        <taxon>Streptophyta</taxon>
        <taxon>Embryophyta</taxon>
        <taxon>Tracheophyta</taxon>
        <taxon>Spermatophyta</taxon>
        <taxon>Magnoliopsida</taxon>
        <taxon>eudicotyledons</taxon>
        <taxon>Gunneridae</taxon>
        <taxon>Pentapetalae</taxon>
        <taxon>asterids</taxon>
        <taxon>Cornales</taxon>
        <taxon>Nyssaceae</taxon>
        <taxon>Nyssa</taxon>
    </lineage>
</organism>
<dbReference type="InterPro" id="IPR016035">
    <property type="entry name" value="Acyl_Trfase/lysoPLipase"/>
</dbReference>
<gene>
    <name evidence="9" type="ORF">F0562_027284</name>
</gene>
<dbReference type="Pfam" id="PF01734">
    <property type="entry name" value="Patatin"/>
    <property type="match status" value="1"/>
</dbReference>
<dbReference type="GO" id="GO:0004620">
    <property type="term" value="F:phospholipase activity"/>
    <property type="evidence" value="ECO:0007669"/>
    <property type="project" value="TreeGrafter"/>
</dbReference>
<dbReference type="Proteomes" id="UP000325577">
    <property type="component" value="Linkage Group LG15"/>
</dbReference>
<comment type="domain">
    <text evidence="7">The nitrogen atoms of the two glycine residues in the GGXR motif define the oxyanion hole, and stabilize the oxyanion that forms during the nucleophilic attack by the catalytic serine during substrate cleavage.</text>
</comment>
<dbReference type="Gene3D" id="3.40.1090.10">
    <property type="entry name" value="Cytosolic phospholipase A2 catalytic domain"/>
    <property type="match status" value="1"/>
</dbReference>
<evidence type="ECO:0000313" key="9">
    <source>
        <dbReference type="EMBL" id="KAA8537726.1"/>
    </source>
</evidence>
<keyword evidence="10" id="KW-1185">Reference proteome</keyword>
<dbReference type="GO" id="GO:0047372">
    <property type="term" value="F:monoacylglycerol lipase activity"/>
    <property type="evidence" value="ECO:0007669"/>
    <property type="project" value="TreeGrafter"/>
</dbReference>
<keyword evidence="4 6" id="KW-0442">Lipid degradation</keyword>
<dbReference type="GO" id="GO:0006952">
    <property type="term" value="P:defense response"/>
    <property type="evidence" value="ECO:0007669"/>
    <property type="project" value="UniProtKB-KW"/>
</dbReference>
<dbReference type="PROSITE" id="PS51635">
    <property type="entry name" value="PNPLA"/>
    <property type="match status" value="1"/>
</dbReference>
<comment type="function">
    <text evidence="7">Lipolytic acyl hydrolase (LAH).</text>
</comment>
<keyword evidence="2 6" id="KW-0378">Hydrolase</keyword>
<name>A0A5J5B619_9ASTE</name>
<evidence type="ECO:0000256" key="6">
    <source>
        <dbReference type="PROSITE-ProRule" id="PRU01161"/>
    </source>
</evidence>
<dbReference type="OrthoDB" id="1658288at2759"/>
<feature type="active site" description="Proton acceptor" evidence="6">
    <location>
        <position position="231"/>
    </location>
</feature>
<evidence type="ECO:0000256" key="3">
    <source>
        <dbReference type="ARBA" id="ARBA00022821"/>
    </source>
</evidence>
<dbReference type="InterPro" id="IPR002641">
    <property type="entry name" value="PNPLA_dom"/>
</dbReference>